<dbReference type="STRING" id="856793.MICA_2348"/>
<name>G2KMF7_MICAA</name>
<dbReference type="eggNOG" id="COG1028">
    <property type="taxonomic scope" value="Bacteria"/>
</dbReference>
<dbReference type="FunFam" id="3.40.50.720:FF:000301">
    <property type="entry name" value="Hydroxysteroid dehydrogenase like 2"/>
    <property type="match status" value="1"/>
</dbReference>
<dbReference type="KEGG" id="mai:MICA_2348"/>
<dbReference type="RefSeq" id="WP_014103873.1">
    <property type="nucleotide sequence ID" value="NC_016026.1"/>
</dbReference>
<evidence type="ECO:0000313" key="6">
    <source>
        <dbReference type="EMBL" id="AEP10650.1"/>
    </source>
</evidence>
<gene>
    <name evidence="6" type="ordered locus">MICA_2348</name>
</gene>
<dbReference type="HOGENOM" id="CLU_010194_2_2_5"/>
<evidence type="ECO:0000256" key="3">
    <source>
        <dbReference type="ARBA" id="ARBA00022857"/>
    </source>
</evidence>
<proteinExistence type="inferred from homology"/>
<evidence type="ECO:0000256" key="4">
    <source>
        <dbReference type="ARBA" id="ARBA00023002"/>
    </source>
</evidence>
<dbReference type="SUPFAM" id="SSF51735">
    <property type="entry name" value="NAD(P)-binding Rossmann-fold domains"/>
    <property type="match status" value="1"/>
</dbReference>
<sequence>MTSLKDKTIVITGASRGIGAAIAIRAARDGANIAILAKSDTPHPTLEGTIHTTADTVEKAGGRALPLAVDIRDENVVAGAIQTIAATFGRIDMVVNNASAIHAAPTPHTPMSKYDLMMDVNARGTFAVVQAALPHLQKSATADSPAQILTLSPPLNLGSQWIGRCPAYSLSKYGMSLLTMGFAAEFKDWHIHANTLWPQTLIATDAVRVFFADAYNASRTPEIVAEAAYAILTGCNGRFETGQHYTDESALRLVGINDFSQYNTTPGLDPVDDIFLD</sequence>
<dbReference type="InterPro" id="IPR036291">
    <property type="entry name" value="NAD(P)-bd_dom_sf"/>
</dbReference>
<comment type="similarity">
    <text evidence="2">Belongs to the short-chain dehydrogenases/reductases (SDR) family.</text>
</comment>
<keyword evidence="5" id="KW-0576">Peroxisome</keyword>
<evidence type="ECO:0000256" key="1">
    <source>
        <dbReference type="ARBA" id="ARBA00004275"/>
    </source>
</evidence>
<evidence type="ECO:0000256" key="5">
    <source>
        <dbReference type="ARBA" id="ARBA00023140"/>
    </source>
</evidence>
<evidence type="ECO:0000313" key="7">
    <source>
        <dbReference type="Proteomes" id="UP000009286"/>
    </source>
</evidence>
<dbReference type="InterPro" id="IPR002347">
    <property type="entry name" value="SDR_fam"/>
</dbReference>
<dbReference type="PANTHER" id="PTHR42808:SF3">
    <property type="entry name" value="HYDROXYSTEROID DEHYDROGENASE-LIKE PROTEIN 2"/>
    <property type="match status" value="1"/>
</dbReference>
<dbReference type="InterPro" id="IPR051935">
    <property type="entry name" value="HSDL2"/>
</dbReference>
<dbReference type="OrthoDB" id="9810935at2"/>
<dbReference type="NCBIfam" id="NF006133">
    <property type="entry name" value="PRK08278.1"/>
    <property type="match status" value="1"/>
</dbReference>
<dbReference type="Gene3D" id="3.40.50.720">
    <property type="entry name" value="NAD(P)-binding Rossmann-like Domain"/>
    <property type="match status" value="1"/>
</dbReference>
<dbReference type="Pfam" id="PF00106">
    <property type="entry name" value="adh_short"/>
    <property type="match status" value="1"/>
</dbReference>
<reference evidence="6 7" key="1">
    <citation type="journal article" date="2011" name="BMC Genomics">
        <title>Genomic insights into an obligate epibiotic bacterial predator: Micavibrio aeruginosavorus ARL-13.</title>
        <authorList>
            <person name="Wang Z."/>
            <person name="Kadouri D."/>
            <person name="Wu M."/>
        </authorList>
    </citation>
    <scope>NUCLEOTIDE SEQUENCE [LARGE SCALE GENOMIC DNA]</scope>
    <source>
        <strain evidence="6 7">ARL-13</strain>
    </source>
</reference>
<dbReference type="EMBL" id="CP002382">
    <property type="protein sequence ID" value="AEP10650.1"/>
    <property type="molecule type" value="Genomic_DNA"/>
</dbReference>
<comment type="subcellular location">
    <subcellularLocation>
        <location evidence="1">Peroxisome</location>
    </subcellularLocation>
</comment>
<dbReference type="PANTHER" id="PTHR42808">
    <property type="entry name" value="HYDROXYSTEROID DEHYDROGENASE-LIKE PROTEIN 2"/>
    <property type="match status" value="1"/>
</dbReference>
<dbReference type="Proteomes" id="UP000009286">
    <property type="component" value="Chromosome"/>
</dbReference>
<dbReference type="GO" id="GO:0016491">
    <property type="term" value="F:oxidoreductase activity"/>
    <property type="evidence" value="ECO:0007669"/>
    <property type="project" value="UniProtKB-KW"/>
</dbReference>
<dbReference type="PRINTS" id="PR00081">
    <property type="entry name" value="GDHRDH"/>
</dbReference>
<evidence type="ECO:0000256" key="2">
    <source>
        <dbReference type="ARBA" id="ARBA00006484"/>
    </source>
</evidence>
<protein>
    <submittedName>
        <fullName evidence="6">Short chain dehydrogenase</fullName>
    </submittedName>
</protein>
<keyword evidence="7" id="KW-1185">Reference proteome</keyword>
<dbReference type="AlphaFoldDB" id="G2KMF7"/>
<keyword evidence="4" id="KW-0560">Oxidoreductase</keyword>
<keyword evidence="3" id="KW-0521">NADP</keyword>
<accession>G2KMF7</accession>
<organism evidence="6 7">
    <name type="scientific">Micavibrio aeruginosavorus (strain ARL-13)</name>
    <dbReference type="NCBI Taxonomy" id="856793"/>
    <lineage>
        <taxon>Bacteria</taxon>
        <taxon>Pseudomonadati</taxon>
        <taxon>Bdellovibrionota</taxon>
        <taxon>Bdellovibrionia</taxon>
        <taxon>Bdellovibrionales</taxon>
        <taxon>Pseudobdellovibrionaceae</taxon>
        <taxon>Micavibrio</taxon>
    </lineage>
</organism>